<dbReference type="PANTHER" id="PTHR46889">
    <property type="entry name" value="TRANSPOSASE INSF FOR INSERTION SEQUENCE IS3B-RELATED"/>
    <property type="match status" value="1"/>
</dbReference>
<sequence length="368" mass="41929">MEECMGEKLVPKRQYTEEFKTEAVRLAQSVGQHEAARRLGVPVATLGNWTRRERNLEATSVDRAAGSSPLKRPVSELEAENTRLRKELASAKLDIEILPKGNGVLREGVAVKYAWIDTHRDEYSVSRLCRVLGVWRSGYCQWRSRAPSPRSQANAALDAEVGAIHRAHRGRYGRPRIVAQLRARGQHIGAERVRRSLQRQGLRPVYKRAYRVTTDSAHRLPVASNLLDRRFDGWQPNQAWVSDITFVATGEGWLYLAAILDLASRRIVGWSMSERIQSSHVCQALRSAYWQRKPPPGLILHSDRGSQYASRAYRQLAASFGMTVSMSRRANAWDNAPMESFFKTLKVERIYQTCYETRAQARLDIVDW</sequence>
<protein>
    <submittedName>
        <fullName evidence="2">IS3 family transposase</fullName>
    </submittedName>
</protein>
<name>A0A934WA96_9BURK</name>
<dbReference type="InterPro" id="IPR009057">
    <property type="entry name" value="Homeodomain-like_sf"/>
</dbReference>
<dbReference type="GO" id="GO:0003677">
    <property type="term" value="F:DNA binding"/>
    <property type="evidence" value="ECO:0007669"/>
    <property type="project" value="InterPro"/>
</dbReference>
<keyword evidence="3" id="KW-1185">Reference proteome</keyword>
<evidence type="ECO:0000313" key="3">
    <source>
        <dbReference type="Proteomes" id="UP000622890"/>
    </source>
</evidence>
<dbReference type="Pfam" id="PF01527">
    <property type="entry name" value="HTH_Tnp_1"/>
    <property type="match status" value="1"/>
</dbReference>
<dbReference type="EMBL" id="JAEPBG010000078">
    <property type="protein sequence ID" value="MBK4739408.1"/>
    <property type="molecule type" value="Genomic_DNA"/>
</dbReference>
<dbReference type="Pfam" id="PF00665">
    <property type="entry name" value="rve"/>
    <property type="match status" value="1"/>
</dbReference>
<reference evidence="2" key="1">
    <citation type="submission" date="2021-01" db="EMBL/GenBank/DDBJ databases">
        <title>Genome sequence of strain Noviherbaspirillum sp. DKR-6.</title>
        <authorList>
            <person name="Chaudhary D.K."/>
        </authorList>
    </citation>
    <scope>NUCLEOTIDE SEQUENCE</scope>
    <source>
        <strain evidence="2">DKR-6</strain>
    </source>
</reference>
<dbReference type="GO" id="GO:0015074">
    <property type="term" value="P:DNA integration"/>
    <property type="evidence" value="ECO:0007669"/>
    <property type="project" value="InterPro"/>
</dbReference>
<dbReference type="SUPFAM" id="SSF46689">
    <property type="entry name" value="Homeodomain-like"/>
    <property type="match status" value="1"/>
</dbReference>
<dbReference type="InterPro" id="IPR001584">
    <property type="entry name" value="Integrase_cat-core"/>
</dbReference>
<dbReference type="PANTHER" id="PTHR46889:SF4">
    <property type="entry name" value="TRANSPOSASE INSO FOR INSERTION SEQUENCE ELEMENT IS911B-RELATED"/>
    <property type="match status" value="1"/>
</dbReference>
<dbReference type="InterPro" id="IPR048020">
    <property type="entry name" value="Transpos_IS3"/>
</dbReference>
<evidence type="ECO:0000259" key="1">
    <source>
        <dbReference type="PROSITE" id="PS50994"/>
    </source>
</evidence>
<comment type="caution">
    <text evidence="2">The sequence shown here is derived from an EMBL/GenBank/DDBJ whole genome shotgun (WGS) entry which is preliminary data.</text>
</comment>
<dbReference type="AlphaFoldDB" id="A0A934WA96"/>
<dbReference type="Gene3D" id="3.30.420.10">
    <property type="entry name" value="Ribonuclease H-like superfamily/Ribonuclease H"/>
    <property type="match status" value="1"/>
</dbReference>
<proteinExistence type="predicted"/>
<dbReference type="Proteomes" id="UP000622890">
    <property type="component" value="Unassembled WGS sequence"/>
</dbReference>
<dbReference type="InterPro" id="IPR012337">
    <property type="entry name" value="RNaseH-like_sf"/>
</dbReference>
<dbReference type="GO" id="GO:0004803">
    <property type="term" value="F:transposase activity"/>
    <property type="evidence" value="ECO:0007669"/>
    <property type="project" value="InterPro"/>
</dbReference>
<dbReference type="InterPro" id="IPR002514">
    <property type="entry name" value="Transposase_8"/>
</dbReference>
<dbReference type="PROSITE" id="PS50994">
    <property type="entry name" value="INTEGRASE"/>
    <property type="match status" value="1"/>
</dbReference>
<dbReference type="NCBIfam" id="NF033516">
    <property type="entry name" value="transpos_IS3"/>
    <property type="match status" value="1"/>
</dbReference>
<dbReference type="GO" id="GO:0006313">
    <property type="term" value="P:DNA transposition"/>
    <property type="evidence" value="ECO:0007669"/>
    <property type="project" value="InterPro"/>
</dbReference>
<dbReference type="Pfam" id="PF13276">
    <property type="entry name" value="HTH_21"/>
    <property type="match status" value="1"/>
</dbReference>
<accession>A0A934WA96</accession>
<dbReference type="InterPro" id="IPR050900">
    <property type="entry name" value="Transposase_IS3/IS150/IS904"/>
</dbReference>
<gene>
    <name evidence="2" type="ORF">JJB74_32960</name>
</gene>
<dbReference type="SUPFAM" id="SSF53098">
    <property type="entry name" value="Ribonuclease H-like"/>
    <property type="match status" value="1"/>
</dbReference>
<organism evidence="2 3">
    <name type="scientific">Noviherbaspirillum pedocola</name>
    <dbReference type="NCBI Taxonomy" id="2801341"/>
    <lineage>
        <taxon>Bacteria</taxon>
        <taxon>Pseudomonadati</taxon>
        <taxon>Pseudomonadota</taxon>
        <taxon>Betaproteobacteria</taxon>
        <taxon>Burkholderiales</taxon>
        <taxon>Oxalobacteraceae</taxon>
        <taxon>Noviherbaspirillum</taxon>
    </lineage>
</organism>
<dbReference type="Gene3D" id="1.10.10.60">
    <property type="entry name" value="Homeodomain-like"/>
    <property type="match status" value="1"/>
</dbReference>
<dbReference type="InterPro" id="IPR025948">
    <property type="entry name" value="HTH-like_dom"/>
</dbReference>
<feature type="domain" description="Integrase catalytic" evidence="1">
    <location>
        <begin position="232"/>
        <end position="368"/>
    </location>
</feature>
<evidence type="ECO:0000313" key="2">
    <source>
        <dbReference type="EMBL" id="MBK4739408.1"/>
    </source>
</evidence>
<feature type="non-terminal residue" evidence="2">
    <location>
        <position position="1"/>
    </location>
</feature>
<dbReference type="InterPro" id="IPR036397">
    <property type="entry name" value="RNaseH_sf"/>
</dbReference>
<dbReference type="RefSeq" id="WP_200598771.1">
    <property type="nucleotide sequence ID" value="NZ_JAEPBG010000078.1"/>
</dbReference>